<dbReference type="RefSeq" id="WP_179397752.1">
    <property type="nucleotide sequence ID" value="NZ_JACBZO010000001.1"/>
</dbReference>
<gene>
    <name evidence="1" type="ORF">BKA03_001462</name>
</gene>
<proteinExistence type="predicted"/>
<keyword evidence="2" id="KW-1185">Reference proteome</keyword>
<reference evidence="1 2" key="1">
    <citation type="submission" date="2020-07" db="EMBL/GenBank/DDBJ databases">
        <title>Sequencing the genomes of 1000 actinobacteria strains.</title>
        <authorList>
            <person name="Klenk H.-P."/>
        </authorList>
    </citation>
    <scope>NUCLEOTIDE SEQUENCE [LARGE SCALE GENOMIC DNA]</scope>
    <source>
        <strain evidence="1 2">DSM 19970</strain>
    </source>
</reference>
<accession>A0A7Y9ZB68</accession>
<name>A0A7Y9ZB68_9MICO</name>
<organism evidence="1 2">
    <name type="scientific">Demequina lutea</name>
    <dbReference type="NCBI Taxonomy" id="431489"/>
    <lineage>
        <taxon>Bacteria</taxon>
        <taxon>Bacillati</taxon>
        <taxon>Actinomycetota</taxon>
        <taxon>Actinomycetes</taxon>
        <taxon>Micrococcales</taxon>
        <taxon>Demequinaceae</taxon>
        <taxon>Demequina</taxon>
    </lineage>
</organism>
<dbReference type="EMBL" id="JACBZO010000001">
    <property type="protein sequence ID" value="NYI41343.1"/>
    <property type="molecule type" value="Genomic_DNA"/>
</dbReference>
<protein>
    <recommendedName>
        <fullName evidence="3">Transposase</fullName>
    </recommendedName>
</protein>
<dbReference type="AlphaFoldDB" id="A0A7Y9ZB68"/>
<comment type="caution">
    <text evidence="1">The sequence shown here is derived from an EMBL/GenBank/DDBJ whole genome shotgun (WGS) entry which is preliminary data.</text>
</comment>
<sequence>MIRSIDDHKDRFGVEPICRVLRAAVCGFLTSRGYRAAKTRAPAVRRLRDDVLIPEMTRSHAENYGVDGRRKMHALLHR</sequence>
<evidence type="ECO:0000313" key="2">
    <source>
        <dbReference type="Proteomes" id="UP000547973"/>
    </source>
</evidence>
<evidence type="ECO:0000313" key="1">
    <source>
        <dbReference type="EMBL" id="NYI41343.1"/>
    </source>
</evidence>
<dbReference type="Proteomes" id="UP000547973">
    <property type="component" value="Unassembled WGS sequence"/>
</dbReference>
<evidence type="ECO:0008006" key="3">
    <source>
        <dbReference type="Google" id="ProtNLM"/>
    </source>
</evidence>